<reference evidence="3" key="1">
    <citation type="submission" date="2016-10" db="EMBL/GenBank/DDBJ databases">
        <title>Frankia sp. NRRL B-16386 Genome sequencing.</title>
        <authorList>
            <person name="Ghodhbane-Gtari F."/>
            <person name="Swanson E."/>
            <person name="Gueddou A."/>
            <person name="Hezbri K."/>
            <person name="Ktari K."/>
            <person name="Nouioui I."/>
            <person name="Morris K."/>
            <person name="Simpson S."/>
            <person name="Abebe-Akele F."/>
            <person name="Thomas K."/>
            <person name="Gtari M."/>
            <person name="Tisa L.S."/>
        </authorList>
    </citation>
    <scope>NUCLEOTIDE SEQUENCE [LARGE SCALE GENOMIC DNA]</scope>
    <source>
        <strain evidence="3">NRRL B-16386</strain>
    </source>
</reference>
<evidence type="ECO:0000313" key="3">
    <source>
        <dbReference type="Proteomes" id="UP000188929"/>
    </source>
</evidence>
<dbReference type="AlphaFoldDB" id="A0A1V2IKA8"/>
<gene>
    <name evidence="2" type="ORF">BL253_01085</name>
</gene>
<feature type="compositionally biased region" description="Low complexity" evidence="1">
    <location>
        <begin position="84"/>
        <end position="96"/>
    </location>
</feature>
<keyword evidence="3" id="KW-1185">Reference proteome</keyword>
<organism evidence="2 3">
    <name type="scientific">Pseudofrankia asymbiotica</name>
    <dbReference type="NCBI Taxonomy" id="1834516"/>
    <lineage>
        <taxon>Bacteria</taxon>
        <taxon>Bacillati</taxon>
        <taxon>Actinomycetota</taxon>
        <taxon>Actinomycetes</taxon>
        <taxon>Frankiales</taxon>
        <taxon>Frankiaceae</taxon>
        <taxon>Pseudofrankia</taxon>
    </lineage>
</organism>
<feature type="region of interest" description="Disordered" evidence="1">
    <location>
        <begin position="118"/>
        <end position="137"/>
    </location>
</feature>
<name>A0A1V2IKA8_9ACTN</name>
<accession>A0A1V2IKA8</accession>
<feature type="region of interest" description="Disordered" evidence="1">
    <location>
        <begin position="83"/>
        <end position="102"/>
    </location>
</feature>
<dbReference type="EMBL" id="MOMC01000003">
    <property type="protein sequence ID" value="ONH33642.1"/>
    <property type="molecule type" value="Genomic_DNA"/>
</dbReference>
<dbReference type="RefSeq" id="WP_076812565.1">
    <property type="nucleotide sequence ID" value="NZ_MOMC01000003.1"/>
</dbReference>
<dbReference type="STRING" id="1834516.BL253_01085"/>
<protein>
    <submittedName>
        <fullName evidence="2">Uncharacterized protein</fullName>
    </submittedName>
</protein>
<sequence length="137" mass="13968">MTTTDLLPLQRGHYRCTCGCEIRIDQGGQAEVTCAGCGTTWTDASLGDPVSGPLVCRTCRGTSTGSHGAPCVPCGVPRRTPVGAEPAPAEAWRAPSRPGPSIERALAPADVDIEVPEPAAGVLTGPGGFWPGGSDQD</sequence>
<proteinExistence type="predicted"/>
<evidence type="ECO:0000313" key="2">
    <source>
        <dbReference type="EMBL" id="ONH33642.1"/>
    </source>
</evidence>
<evidence type="ECO:0000256" key="1">
    <source>
        <dbReference type="SAM" id="MobiDB-lite"/>
    </source>
</evidence>
<dbReference type="Proteomes" id="UP000188929">
    <property type="component" value="Unassembled WGS sequence"/>
</dbReference>
<comment type="caution">
    <text evidence="2">The sequence shown here is derived from an EMBL/GenBank/DDBJ whole genome shotgun (WGS) entry which is preliminary data.</text>
</comment>